<evidence type="ECO:0000313" key="3">
    <source>
        <dbReference type="Proteomes" id="UP001164693"/>
    </source>
</evidence>
<dbReference type="SUPFAM" id="SSF109604">
    <property type="entry name" value="HD-domain/PDEase-like"/>
    <property type="match status" value="1"/>
</dbReference>
<dbReference type="InterPro" id="IPR052567">
    <property type="entry name" value="OP_Dioxygenase"/>
</dbReference>
<reference evidence="2" key="1">
    <citation type="submission" date="2022-05" db="EMBL/GenBank/DDBJ databases">
        <title>Jatrophihabitans sp. SB3-54 whole genome sequence.</title>
        <authorList>
            <person name="Suh M.K."/>
            <person name="Eom M.K."/>
            <person name="Kim J.S."/>
            <person name="Kim H.S."/>
            <person name="Do H.E."/>
            <person name="Shin Y.K."/>
            <person name="Lee J.-S."/>
        </authorList>
    </citation>
    <scope>NUCLEOTIDE SEQUENCE</scope>
    <source>
        <strain evidence="2">SB3-54</strain>
    </source>
</reference>
<feature type="domain" description="HD" evidence="1">
    <location>
        <begin position="74"/>
        <end position="140"/>
    </location>
</feature>
<dbReference type="Gene3D" id="1.10.3210.10">
    <property type="entry name" value="Hypothetical protein af1432"/>
    <property type="match status" value="1"/>
</dbReference>
<organism evidence="2 3">
    <name type="scientific">Jatrophihabitans cynanchi</name>
    <dbReference type="NCBI Taxonomy" id="2944128"/>
    <lineage>
        <taxon>Bacteria</taxon>
        <taxon>Bacillati</taxon>
        <taxon>Actinomycetota</taxon>
        <taxon>Actinomycetes</taxon>
        <taxon>Jatrophihabitantales</taxon>
        <taxon>Jatrophihabitantaceae</taxon>
        <taxon>Jatrophihabitans</taxon>
    </lineage>
</organism>
<dbReference type="InterPro" id="IPR006674">
    <property type="entry name" value="HD_domain"/>
</dbReference>
<proteinExistence type="predicted"/>
<name>A0ABY7K5H4_9ACTN</name>
<dbReference type="EMBL" id="CP097463">
    <property type="protein sequence ID" value="WAX59113.1"/>
    <property type="molecule type" value="Genomic_DNA"/>
</dbReference>
<evidence type="ECO:0000313" key="2">
    <source>
        <dbReference type="EMBL" id="WAX59113.1"/>
    </source>
</evidence>
<gene>
    <name evidence="2" type="ORF">M6B22_10215</name>
</gene>
<sequence>MTSVQIGTVQFPAVAPADETFEGEKAPWMSGFSKDYQAFLQRQVDRDVECIPDRILAMLAASDRLVQGMQVTQLEHGLETATMAERAGMDLDIVVAALCHDMSKVISTPNHAAIAAEMIKPFVSDDAYWMVKVHQDFEGIHYLAEIGVDPMIRLQHKDHPAYELAERFADEWDEKAFDPDYPMQPLEHFEPMVREVFSRKAKRPDNWTPLVAGVANAG</sequence>
<dbReference type="RefSeq" id="WP_269445654.1">
    <property type="nucleotide sequence ID" value="NZ_CP097463.1"/>
</dbReference>
<keyword evidence="3" id="KW-1185">Reference proteome</keyword>
<evidence type="ECO:0000259" key="1">
    <source>
        <dbReference type="Pfam" id="PF01966"/>
    </source>
</evidence>
<dbReference type="PANTHER" id="PTHR40202">
    <property type="match status" value="1"/>
</dbReference>
<dbReference type="Proteomes" id="UP001164693">
    <property type="component" value="Chromosome"/>
</dbReference>
<accession>A0ABY7K5H4</accession>
<dbReference type="PANTHER" id="PTHR40202:SF1">
    <property type="entry name" value="HD DOMAIN-CONTAINING PROTEIN"/>
    <property type="match status" value="1"/>
</dbReference>
<protein>
    <submittedName>
        <fullName evidence="2">HD domain-containing protein</fullName>
    </submittedName>
</protein>
<dbReference type="Pfam" id="PF01966">
    <property type="entry name" value="HD"/>
    <property type="match status" value="1"/>
</dbReference>